<evidence type="ECO:0000256" key="2">
    <source>
        <dbReference type="ARBA" id="ARBA00022741"/>
    </source>
</evidence>
<evidence type="ECO:0000256" key="4">
    <source>
        <dbReference type="ARBA" id="ARBA00066388"/>
    </source>
</evidence>
<dbReference type="Pfam" id="PF00005">
    <property type="entry name" value="ABC_tran"/>
    <property type="match status" value="1"/>
</dbReference>
<dbReference type="Gene3D" id="2.40.50.100">
    <property type="match status" value="1"/>
</dbReference>
<dbReference type="STRING" id="401472.CUREI_02095"/>
<dbReference type="PROSITE" id="PS50893">
    <property type="entry name" value="ABC_TRANSPORTER_2"/>
    <property type="match status" value="1"/>
</dbReference>
<keyword evidence="2" id="KW-0547">Nucleotide-binding</keyword>
<evidence type="ECO:0000313" key="7">
    <source>
        <dbReference type="Proteomes" id="UP000028939"/>
    </source>
</evidence>
<dbReference type="AlphaFoldDB" id="A0A077HNM3"/>
<dbReference type="EC" id="7.6.2.9" evidence="4"/>
<name>A0A077HNM3_9CORY</name>
<dbReference type="InterPro" id="IPR027417">
    <property type="entry name" value="P-loop_NTPase"/>
</dbReference>
<dbReference type="OrthoDB" id="9802264at2"/>
<dbReference type="EMBL" id="CP009215">
    <property type="protein sequence ID" value="AIL96262.1"/>
    <property type="molecule type" value="Genomic_DNA"/>
</dbReference>
<dbReference type="GO" id="GO:0015418">
    <property type="term" value="F:ABC-type quaternary ammonium compound transporting activity"/>
    <property type="evidence" value="ECO:0007669"/>
    <property type="project" value="UniProtKB-EC"/>
</dbReference>
<evidence type="ECO:0000259" key="5">
    <source>
        <dbReference type="PROSITE" id="PS50893"/>
    </source>
</evidence>
<proteinExistence type="predicted"/>
<dbReference type="PANTHER" id="PTHR42781:SF4">
    <property type="entry name" value="SPERMIDINE_PUTRESCINE IMPORT ATP-BINDING PROTEIN POTA"/>
    <property type="match status" value="1"/>
</dbReference>
<dbReference type="InterPro" id="IPR003439">
    <property type="entry name" value="ABC_transporter-like_ATP-bd"/>
</dbReference>
<keyword evidence="7" id="KW-1185">Reference proteome</keyword>
<dbReference type="Proteomes" id="UP000028939">
    <property type="component" value="Chromosome"/>
</dbReference>
<dbReference type="GO" id="GO:0005524">
    <property type="term" value="F:ATP binding"/>
    <property type="evidence" value="ECO:0007669"/>
    <property type="project" value="UniProtKB-KW"/>
</dbReference>
<keyword evidence="1" id="KW-0813">Transport</keyword>
<feature type="domain" description="ABC transporter" evidence="5">
    <location>
        <begin position="6"/>
        <end position="236"/>
    </location>
</feature>
<dbReference type="PANTHER" id="PTHR42781">
    <property type="entry name" value="SPERMIDINE/PUTRESCINE IMPORT ATP-BINDING PROTEIN POTA"/>
    <property type="match status" value="1"/>
</dbReference>
<gene>
    <name evidence="6" type="ORF">CUREI_02095</name>
</gene>
<dbReference type="InterPro" id="IPR050093">
    <property type="entry name" value="ABC_SmlMolc_Importer"/>
</dbReference>
<sequence>MSEPFVILRDLVKSYGDKTVLRNFNLSIGQGEMVALLGPSGCGKSTSLKILAGLEQADGGQVIINGREVSNLPTRKRNLGIVFQAYSLFPHMDAVDNVAYGLKIRGVDAGARRKRAEELIELVGLHEHAAKYPGQMSGGQQQRVALARALAVEPEVLLLDEPLSALDAKVRVQLRDEIRRIQLQEGIATLMVTHDQEEALVMADRIGVMNQGVIAQIGNPTEIYRHPNSPFISSFVGITNRAPGIVRNGKVNVMDVEIEISNKDMPVAEGETVIALLRPEEINLRTDIPGNFTVMDVQLRGIFSAVMLQHDVYPELIRVDVPTQLADNIRQGQRTAIELTNRETVVDTPTPNEAEVAKKLYADRPLGTAPTLRAGETRIAEQL</sequence>
<protein>
    <recommendedName>
        <fullName evidence="4">ABC-type quaternary amine transporter</fullName>
        <ecNumber evidence="4">7.6.2.9</ecNumber>
    </recommendedName>
</protein>
<accession>A0A077HNM3</accession>
<dbReference type="Gene3D" id="3.40.50.300">
    <property type="entry name" value="P-loop containing nucleotide triphosphate hydrolases"/>
    <property type="match status" value="1"/>
</dbReference>
<dbReference type="SMART" id="SM00382">
    <property type="entry name" value="AAA"/>
    <property type="match status" value="1"/>
</dbReference>
<dbReference type="KEGG" id="cuv:CUREI_02095"/>
<dbReference type="RefSeq" id="WP_038609862.1">
    <property type="nucleotide sequence ID" value="NZ_CP009215.1"/>
</dbReference>
<dbReference type="HOGENOM" id="CLU_000604_1_1_11"/>
<dbReference type="InterPro" id="IPR017871">
    <property type="entry name" value="ABC_transporter-like_CS"/>
</dbReference>
<keyword evidence="3 6" id="KW-0067">ATP-binding</keyword>
<evidence type="ECO:0000256" key="3">
    <source>
        <dbReference type="ARBA" id="ARBA00022840"/>
    </source>
</evidence>
<organism evidence="6 7">
    <name type="scientific">Corynebacterium ureicelerivorans</name>
    <dbReference type="NCBI Taxonomy" id="401472"/>
    <lineage>
        <taxon>Bacteria</taxon>
        <taxon>Bacillati</taxon>
        <taxon>Actinomycetota</taxon>
        <taxon>Actinomycetes</taxon>
        <taxon>Mycobacteriales</taxon>
        <taxon>Corynebacteriaceae</taxon>
        <taxon>Corynebacterium</taxon>
    </lineage>
</organism>
<dbReference type="InterPro" id="IPR003593">
    <property type="entry name" value="AAA+_ATPase"/>
</dbReference>
<evidence type="ECO:0000313" key="6">
    <source>
        <dbReference type="EMBL" id="AIL96262.1"/>
    </source>
</evidence>
<dbReference type="FunFam" id="3.40.50.300:FF:000425">
    <property type="entry name" value="Probable ABC transporter, ATP-binding subunit"/>
    <property type="match status" value="1"/>
</dbReference>
<dbReference type="PROSITE" id="PS00211">
    <property type="entry name" value="ABC_TRANSPORTER_1"/>
    <property type="match status" value="1"/>
</dbReference>
<dbReference type="GO" id="GO:0016887">
    <property type="term" value="F:ATP hydrolysis activity"/>
    <property type="evidence" value="ECO:0007669"/>
    <property type="project" value="InterPro"/>
</dbReference>
<dbReference type="SUPFAM" id="SSF52540">
    <property type="entry name" value="P-loop containing nucleoside triphosphate hydrolases"/>
    <property type="match status" value="1"/>
</dbReference>
<reference evidence="6 7" key="1">
    <citation type="submission" date="2014-08" db="EMBL/GenBank/DDBJ databases">
        <title>Complete genome sequence of Corynebacterium ureicelerivorans DSM 45051, a lipophilic and urea-splitting isolate from a blood culture of a septicaemia patient.</title>
        <authorList>
            <person name="Tippelt A."/>
            <person name="Albersmeier A."/>
            <person name="Brinkrolf K."/>
            <person name="Ruckert C."/>
            <person name="Tauch A."/>
        </authorList>
    </citation>
    <scope>NUCLEOTIDE SEQUENCE [LARGE SCALE GENOMIC DNA]</scope>
    <source>
        <strain evidence="6 7">IMMIB RIV-2301</strain>
    </source>
</reference>
<evidence type="ECO:0000256" key="1">
    <source>
        <dbReference type="ARBA" id="ARBA00022448"/>
    </source>
</evidence>